<evidence type="ECO:0000313" key="2">
    <source>
        <dbReference type="Proteomes" id="UP001589833"/>
    </source>
</evidence>
<sequence length="93" mass="10414">MGALFLIVLFSATVVPMLSVVYLERVTIREELKALTLVEESIHEFLIDGVPRFKGIDAFEIRSEIVSSGIVKTCSNWIGSNGREYEHCLLAKN</sequence>
<comment type="caution">
    <text evidence="1">The sequence shown here is derived from an EMBL/GenBank/DDBJ whole genome shotgun (WGS) entry which is preliminary data.</text>
</comment>
<protein>
    <recommendedName>
        <fullName evidence="3">Type II secretion system protein</fullName>
    </recommendedName>
</protein>
<accession>A0ABV6NN21</accession>
<dbReference type="Proteomes" id="UP001589833">
    <property type="component" value="Unassembled WGS sequence"/>
</dbReference>
<gene>
    <name evidence="1" type="ORF">ACFFH4_22390</name>
</gene>
<dbReference type="EMBL" id="JBHLTR010000077">
    <property type="protein sequence ID" value="MFC0561652.1"/>
    <property type="molecule type" value="Genomic_DNA"/>
</dbReference>
<proteinExistence type="predicted"/>
<evidence type="ECO:0008006" key="3">
    <source>
        <dbReference type="Google" id="ProtNLM"/>
    </source>
</evidence>
<organism evidence="1 2">
    <name type="scientific">Halalkalibacter alkalisediminis</name>
    <dbReference type="NCBI Taxonomy" id="935616"/>
    <lineage>
        <taxon>Bacteria</taxon>
        <taxon>Bacillati</taxon>
        <taxon>Bacillota</taxon>
        <taxon>Bacilli</taxon>
        <taxon>Bacillales</taxon>
        <taxon>Bacillaceae</taxon>
        <taxon>Halalkalibacter</taxon>
    </lineage>
</organism>
<evidence type="ECO:0000313" key="1">
    <source>
        <dbReference type="EMBL" id="MFC0561652.1"/>
    </source>
</evidence>
<reference evidence="1 2" key="1">
    <citation type="submission" date="2024-09" db="EMBL/GenBank/DDBJ databases">
        <authorList>
            <person name="Sun Q."/>
            <person name="Mori K."/>
        </authorList>
    </citation>
    <scope>NUCLEOTIDE SEQUENCE [LARGE SCALE GENOMIC DNA]</scope>
    <source>
        <strain evidence="1 2">NCAIM B.02301</strain>
    </source>
</reference>
<name>A0ABV6NN21_9BACI</name>
<keyword evidence="2" id="KW-1185">Reference proteome</keyword>